<dbReference type="InterPro" id="IPR006015">
    <property type="entry name" value="Universal_stress_UspA"/>
</dbReference>
<dbReference type="PRINTS" id="PR01438">
    <property type="entry name" value="UNVRSLSTRESS"/>
</dbReference>
<dbReference type="Gene3D" id="3.40.50.620">
    <property type="entry name" value="HUPs"/>
    <property type="match status" value="1"/>
</dbReference>
<proteinExistence type="predicted"/>
<organism evidence="1 2">
    <name type="scientific">Owenia fusiformis</name>
    <name type="common">Polychaete worm</name>
    <dbReference type="NCBI Taxonomy" id="6347"/>
    <lineage>
        <taxon>Eukaryota</taxon>
        <taxon>Metazoa</taxon>
        <taxon>Spiralia</taxon>
        <taxon>Lophotrochozoa</taxon>
        <taxon>Annelida</taxon>
        <taxon>Polychaeta</taxon>
        <taxon>Sedentaria</taxon>
        <taxon>Canalipalpata</taxon>
        <taxon>Sabellida</taxon>
        <taxon>Oweniida</taxon>
        <taxon>Oweniidae</taxon>
        <taxon>Owenia</taxon>
    </lineage>
</organism>
<dbReference type="SUPFAM" id="SSF52402">
    <property type="entry name" value="Adenine nucleotide alpha hydrolases-like"/>
    <property type="match status" value="1"/>
</dbReference>
<dbReference type="InterPro" id="IPR006016">
    <property type="entry name" value="UspA"/>
</dbReference>
<dbReference type="Pfam" id="PF00582">
    <property type="entry name" value="Usp"/>
    <property type="match status" value="1"/>
</dbReference>
<accession>A0A8J1TSX4</accession>
<gene>
    <name evidence="1" type="ORF">OFUS_LOCUS14677</name>
</gene>
<evidence type="ECO:0000313" key="2">
    <source>
        <dbReference type="Proteomes" id="UP000749559"/>
    </source>
</evidence>
<reference evidence="1" key="1">
    <citation type="submission" date="2022-03" db="EMBL/GenBank/DDBJ databases">
        <authorList>
            <person name="Martin C."/>
        </authorList>
    </citation>
    <scope>NUCLEOTIDE SEQUENCE</scope>
</reference>
<evidence type="ECO:0000313" key="1">
    <source>
        <dbReference type="EMBL" id="CAH1789291.1"/>
    </source>
</evidence>
<dbReference type="AlphaFoldDB" id="A0A8J1TSX4"/>
<keyword evidence="2" id="KW-1185">Reference proteome</keyword>
<dbReference type="OrthoDB" id="843225at2759"/>
<dbReference type="InterPro" id="IPR014729">
    <property type="entry name" value="Rossmann-like_a/b/a_fold"/>
</dbReference>
<dbReference type="CDD" id="cd23659">
    <property type="entry name" value="USP_At3g01520-like"/>
    <property type="match status" value="1"/>
</dbReference>
<name>A0A8J1TSX4_OWEFU</name>
<dbReference type="PANTHER" id="PTHR46989:SF3">
    <property type="entry name" value="USPA DOMAIN-CONTAINING PROTEIN"/>
    <property type="match status" value="1"/>
</dbReference>
<dbReference type="PANTHER" id="PTHR46989">
    <property type="entry name" value="USP DOMAIN-CONTAINING PROTEIN"/>
    <property type="match status" value="1"/>
</dbReference>
<dbReference type="EMBL" id="CAIIXF020000007">
    <property type="protein sequence ID" value="CAH1789291.1"/>
    <property type="molecule type" value="Genomic_DNA"/>
</dbReference>
<comment type="caution">
    <text evidence="1">The sequence shown here is derived from an EMBL/GenBank/DDBJ whole genome shotgun (WGS) entry which is preliminary data.</text>
</comment>
<dbReference type="Proteomes" id="UP000749559">
    <property type="component" value="Unassembled WGS sequence"/>
</dbReference>
<protein>
    <submittedName>
        <fullName evidence="1">Uncharacterized protein</fullName>
    </submittedName>
</protein>
<sequence length="157" mass="17590">MASKTENSKCVVIPVDSSDNASKAFDWYVSEIHRPGDKVHLLHVHQPVLTGYQGWKFTGEVHDRLEQEKKKVMTLLSDYKAKLKQHKIEGDAHYKISMNTGDVIVEFSEDENIKADIIVIGSRGLGAVRRTILGSVSDYVLHHTKIPVIVIPGHGKH</sequence>